<dbReference type="RefSeq" id="WP_154117667.1">
    <property type="nucleotide sequence ID" value="NZ_WJXB01000002.1"/>
</dbReference>
<reference evidence="2 3" key="1">
    <citation type="submission" date="2019-11" db="EMBL/GenBank/DDBJ databases">
        <title>Paenibacillus monticola sp. nov., a novel PGPR strain isolated from mountain sample in China.</title>
        <authorList>
            <person name="Zhao Q."/>
            <person name="Li H.-P."/>
            <person name="Zhang J.-L."/>
        </authorList>
    </citation>
    <scope>NUCLEOTIDE SEQUENCE [LARGE SCALE GENOMIC DNA]</scope>
    <source>
        <strain evidence="2 3">LC-T2</strain>
    </source>
</reference>
<evidence type="ECO:0000313" key="2">
    <source>
        <dbReference type="EMBL" id="MRN52667.1"/>
    </source>
</evidence>
<feature type="domain" description="SLH" evidence="1">
    <location>
        <begin position="1061"/>
        <end position="1122"/>
    </location>
</feature>
<dbReference type="InterPro" id="IPR051465">
    <property type="entry name" value="Cell_Envelope_Struct_Comp"/>
</dbReference>
<feature type="domain" description="SLH" evidence="1">
    <location>
        <begin position="1123"/>
        <end position="1186"/>
    </location>
</feature>
<dbReference type="Proteomes" id="UP000463051">
    <property type="component" value="Unassembled WGS sequence"/>
</dbReference>
<dbReference type="PANTHER" id="PTHR43308:SF5">
    <property type="entry name" value="S-LAYER PROTEIN _ PEPTIDOGLYCAN ENDO-BETA-N-ACETYLGLUCOSAMINIDASE"/>
    <property type="match status" value="1"/>
</dbReference>
<name>A0A7X2H337_9BACL</name>
<dbReference type="InterPro" id="IPR001119">
    <property type="entry name" value="SLH_dom"/>
</dbReference>
<accession>A0A7X2H337</accession>
<evidence type="ECO:0000259" key="1">
    <source>
        <dbReference type="PROSITE" id="PS51272"/>
    </source>
</evidence>
<protein>
    <recommendedName>
        <fullName evidence="1">SLH domain-containing protein</fullName>
    </recommendedName>
</protein>
<evidence type="ECO:0000313" key="3">
    <source>
        <dbReference type="Proteomes" id="UP000463051"/>
    </source>
</evidence>
<comment type="caution">
    <text evidence="2">The sequence shown here is derived from an EMBL/GenBank/DDBJ whole genome shotgun (WGS) entry which is preliminary data.</text>
</comment>
<organism evidence="2 3">
    <name type="scientific">Paenibacillus monticola</name>
    <dbReference type="NCBI Taxonomy" id="2666075"/>
    <lineage>
        <taxon>Bacteria</taxon>
        <taxon>Bacillati</taxon>
        <taxon>Bacillota</taxon>
        <taxon>Bacilli</taxon>
        <taxon>Bacillales</taxon>
        <taxon>Paenibacillaceae</taxon>
        <taxon>Paenibacillus</taxon>
    </lineage>
</organism>
<keyword evidence="3" id="KW-1185">Reference proteome</keyword>
<proteinExistence type="predicted"/>
<dbReference type="SUPFAM" id="SSF89372">
    <property type="entry name" value="Fucose-specific lectin"/>
    <property type="match status" value="1"/>
</dbReference>
<sequence>MRKTIQKGLSFLLITVLLFSAGLNIGVQPVHAIPPGPGVTTNPTTEITETTVKLYGTVTNATYQTGNPGFFYWTHIDGVTEHPLNATGIAAQYVYPNFSTVLSTLQPNTQYDYQACVSMGAVLACGNIGSFTTLPGQVIQHIIDLTIPDQINVPNLTDKADLVLPATMEVTFDDNTKGNFPVEWDLSNYDQGGSNGWTFKESGGYRIIEGTLTLPSDGSVEYAPNTYLTPRVTIFVDYPNLTSIPAVQTITAPLGTSLAEVLGLLPNELTMTFSNGQEASPPVTWDEGTPTFTGEAGTYTFIGTPGCFQQDFARKTTDDFSTMGGGGDCGYYNPNALTAQVKVKISAYAWQLVGPAGFTAAAHGLSFAYDATGTPFVAFADGNNGDRLSVMKFDGTSWVYAGSPGLSDHPVATASMAFHSDEDGALYIAYTEQDSNNIVVSTLDGKGWKNLNPTQAAVTASGTLSLGFAYGVPIVAFPDAAQAGSASVIRYTNGVWEYAGIAGFSGGAVQSITLSESYNSLYTVSYIQAGELNTAYLTYPDQWVIQTQSGTAIELLSQVTDHNRQAYVAYQDFTGVQVKAIDSYEGWNSYGLGGISESPVQLLALTFDGNNVPYIAFTDTTNAGKVTVKKLKDNTWQKVGAAAFTAGSASELKIQVINSVPHVAIVDNAQNGKLTVLNFRSFDPVSVQTANATNITTTSAAVGGTALGTVTVRGIEYGTQADLSGETFRLEASAEGSEPFTVSLTGLQPGTTYYVRAYAVTPVGIVYGDLMHFTTSVVVIPDVVVTNPPTPAKTVKVIVTNTSNGGTANTPVTQLIGSTLTTVGKLYTTSGIAINVGEITIKPDGSFLLPNVPAGTYTLALNVIAPNGERLAGQLATLTVDASGNATISAELIDPYGIITDSVTGKPVDGVNVTLHWSDTVLNRSKGRTPDQLIVLPELPDFAPNKNHDPQTSTDGGRFGWMVYPEGDYYILGEKAGYVAFDSRKDTATAQFGTDSYIREGNIHVGQTIVEYNFKITPAGEYKAYMKGYPDGSFQPKKGVTRAEIAAILSRTMTTSQKVAGNTTFKDISSGYWAAADIKNAAQQGWLQGTGNHLFQPEQEVTRAEMAQLLFNVYAWTPSSNSATVQTFSDVQGHWAQAAITAAVSQELFTGYTDGTFHPNQPISRAETVTLINKLLKRPTAADQAVVWSDVPTSYWAYGDIMAASVNRVIK</sequence>
<dbReference type="PANTHER" id="PTHR43308">
    <property type="entry name" value="OUTER MEMBRANE PROTEIN ALPHA-RELATED"/>
    <property type="match status" value="1"/>
</dbReference>
<dbReference type="Pfam" id="PF00395">
    <property type="entry name" value="SLH"/>
    <property type="match status" value="3"/>
</dbReference>
<gene>
    <name evidence="2" type="ORF">GJB61_06605</name>
</gene>
<dbReference type="AlphaFoldDB" id="A0A7X2H337"/>
<feature type="domain" description="SLH" evidence="1">
    <location>
        <begin position="988"/>
        <end position="1060"/>
    </location>
</feature>
<dbReference type="InterPro" id="IPR011081">
    <property type="entry name" value="Big_4"/>
</dbReference>
<dbReference type="PROSITE" id="PS51272">
    <property type="entry name" value="SLH"/>
    <property type="match status" value="3"/>
</dbReference>
<dbReference type="EMBL" id="WJXB01000002">
    <property type="protein sequence ID" value="MRN52667.1"/>
    <property type="molecule type" value="Genomic_DNA"/>
</dbReference>
<dbReference type="Pfam" id="PF07532">
    <property type="entry name" value="Big_4"/>
    <property type="match status" value="1"/>
</dbReference>